<keyword evidence="2" id="KW-0479">Metal-binding</keyword>
<dbReference type="RefSeq" id="WP_036982802.1">
    <property type="nucleotide sequence ID" value="NZ_CAMAPB010000043.1"/>
</dbReference>
<organism evidence="6 7">
    <name type="scientific">Pseudoalteromonas haloplanktis</name>
    <name type="common">Alteromonas haloplanktis</name>
    <dbReference type="NCBI Taxonomy" id="228"/>
    <lineage>
        <taxon>Bacteria</taxon>
        <taxon>Pseudomonadati</taxon>
        <taxon>Pseudomonadota</taxon>
        <taxon>Gammaproteobacteria</taxon>
        <taxon>Alteromonadales</taxon>
        <taxon>Pseudoalteromonadaceae</taxon>
        <taxon>Pseudoalteromonas</taxon>
    </lineage>
</organism>
<evidence type="ECO:0000256" key="1">
    <source>
        <dbReference type="ARBA" id="ARBA00001947"/>
    </source>
</evidence>
<evidence type="ECO:0000259" key="5">
    <source>
        <dbReference type="SMART" id="SM00849"/>
    </source>
</evidence>
<evidence type="ECO:0000256" key="2">
    <source>
        <dbReference type="ARBA" id="ARBA00022723"/>
    </source>
</evidence>
<keyword evidence="7" id="KW-1185">Reference proteome</keyword>
<dbReference type="SMART" id="SM00849">
    <property type="entry name" value="Lactamase_B"/>
    <property type="match status" value="1"/>
</dbReference>
<comment type="caution">
    <text evidence="6">The sequence shown here is derived from an EMBL/GenBank/DDBJ whole genome shotgun (WGS) entry which is preliminary data.</text>
</comment>
<dbReference type="Pfam" id="PF00753">
    <property type="entry name" value="Lactamase_B"/>
    <property type="match status" value="1"/>
</dbReference>
<accession>A0A9W4R1B4</accession>
<comment type="cofactor">
    <cofactor evidence="1">
        <name>Zn(2+)</name>
        <dbReference type="ChEBI" id="CHEBI:29105"/>
    </cofactor>
</comment>
<dbReference type="SUPFAM" id="SSF56281">
    <property type="entry name" value="Metallo-hydrolase/oxidoreductase"/>
    <property type="match status" value="1"/>
</dbReference>
<dbReference type="Proteomes" id="UP001152447">
    <property type="component" value="Unassembled WGS sequence"/>
</dbReference>
<dbReference type="Gene3D" id="3.60.15.10">
    <property type="entry name" value="Ribonuclease Z/Hydroxyacylglutathione hydrolase-like"/>
    <property type="match status" value="1"/>
</dbReference>
<evidence type="ECO:0000313" key="6">
    <source>
        <dbReference type="EMBL" id="CAH9062555.1"/>
    </source>
</evidence>
<evidence type="ECO:0000313" key="7">
    <source>
        <dbReference type="Proteomes" id="UP001152447"/>
    </source>
</evidence>
<keyword evidence="3 6" id="KW-0378">Hydrolase</keyword>
<dbReference type="PANTHER" id="PTHR46233">
    <property type="entry name" value="HYDROXYACYLGLUTATHIONE HYDROLASE GLOC"/>
    <property type="match status" value="1"/>
</dbReference>
<dbReference type="EMBL" id="CAMAPB010000043">
    <property type="protein sequence ID" value="CAH9062555.1"/>
    <property type="molecule type" value="Genomic_DNA"/>
</dbReference>
<name>A0A9W4R1B4_PSEHA</name>
<dbReference type="GO" id="GO:0004416">
    <property type="term" value="F:hydroxyacylglutathione hydrolase activity"/>
    <property type="evidence" value="ECO:0007669"/>
    <property type="project" value="UniProtKB-EC"/>
</dbReference>
<reference evidence="6" key="1">
    <citation type="submission" date="2022-07" db="EMBL/GenBank/DDBJ databases">
        <authorList>
            <person name="Criscuolo A."/>
        </authorList>
    </citation>
    <scope>NUCLEOTIDE SEQUENCE</scope>
    <source>
        <strain evidence="6">CIP103197</strain>
    </source>
</reference>
<feature type="domain" description="Metallo-beta-lactamase" evidence="5">
    <location>
        <begin position="12"/>
        <end position="192"/>
    </location>
</feature>
<dbReference type="AlphaFoldDB" id="A0A9W4R1B4"/>
<evidence type="ECO:0000256" key="3">
    <source>
        <dbReference type="ARBA" id="ARBA00022801"/>
    </source>
</evidence>
<evidence type="ECO:0000256" key="4">
    <source>
        <dbReference type="ARBA" id="ARBA00022833"/>
    </source>
</evidence>
<gene>
    <name evidence="6" type="primary">gloC</name>
    <name evidence="6" type="ORF">PSEHALCIP103_02725</name>
</gene>
<dbReference type="InterPro" id="IPR001279">
    <property type="entry name" value="Metallo-B-lactamas"/>
</dbReference>
<sequence length="213" mass="23616">MKIITIPVTPFMQNCRIIVCEQTQQAVVVDPGGDADKINAALKQHNLSLAAIWLTHGHLDHVGAAHNLREQHKVKMIGPHEDERFWFDNLPMQATMFGFKPINSFYPDEWLAHGDSIKVGLLEFKVLHCPGHTPGHVVFYQQAHNTVIVGDVIFKGSIGRTDFPRGDSKQLIDSIVQHIMTLPPNTAILSGHGNNTHVAHEQATNPFVSGQFG</sequence>
<dbReference type="InterPro" id="IPR036866">
    <property type="entry name" value="RibonucZ/Hydroxyglut_hydro"/>
</dbReference>
<dbReference type="InterPro" id="IPR051453">
    <property type="entry name" value="MBL_Glyoxalase_II"/>
</dbReference>
<dbReference type="GO" id="GO:0046872">
    <property type="term" value="F:metal ion binding"/>
    <property type="evidence" value="ECO:0007669"/>
    <property type="project" value="UniProtKB-KW"/>
</dbReference>
<dbReference type="PANTHER" id="PTHR46233:SF3">
    <property type="entry name" value="HYDROXYACYLGLUTATHIONE HYDROLASE GLOC"/>
    <property type="match status" value="1"/>
</dbReference>
<proteinExistence type="predicted"/>
<keyword evidence="4" id="KW-0862">Zinc</keyword>
<protein>
    <submittedName>
        <fullName evidence="6">Hydroxyacylglutathione hydrolase GloC</fullName>
        <ecNumber evidence="6">3.1.2.6</ecNumber>
    </submittedName>
</protein>
<dbReference type="CDD" id="cd07737">
    <property type="entry name" value="YcbL-like_MBL-fold"/>
    <property type="match status" value="1"/>
</dbReference>
<dbReference type="EC" id="3.1.2.6" evidence="6"/>